<gene>
    <name evidence="7" type="ORF">AWC35_17240</name>
</gene>
<dbReference type="InterPro" id="IPR011650">
    <property type="entry name" value="Peptidase_M20_dimer"/>
</dbReference>
<dbReference type="InterPro" id="IPR002933">
    <property type="entry name" value="Peptidase_M20"/>
</dbReference>
<dbReference type="SUPFAM" id="SSF55031">
    <property type="entry name" value="Bacterial exopeptidase dimerisation domain"/>
    <property type="match status" value="1"/>
</dbReference>
<organism evidence="7 8">
    <name type="scientific">Gibbsiella quercinecans</name>
    <dbReference type="NCBI Taxonomy" id="929813"/>
    <lineage>
        <taxon>Bacteria</taxon>
        <taxon>Pseudomonadati</taxon>
        <taxon>Pseudomonadota</taxon>
        <taxon>Gammaproteobacteria</taxon>
        <taxon>Enterobacterales</taxon>
        <taxon>Yersiniaceae</taxon>
        <taxon>Gibbsiella</taxon>
    </lineage>
</organism>
<dbReference type="Pfam" id="PF07687">
    <property type="entry name" value="M20_dimer"/>
    <property type="match status" value="1"/>
</dbReference>
<feature type="domain" description="Peptidase M20 dimerisation" evidence="6">
    <location>
        <begin position="192"/>
        <end position="298"/>
    </location>
</feature>
<evidence type="ECO:0000313" key="7">
    <source>
        <dbReference type="EMBL" id="ATA20943.1"/>
    </source>
</evidence>
<dbReference type="KEGG" id="gqu:AWC35_17240"/>
<dbReference type="PANTHER" id="PTHR43808">
    <property type="entry name" value="ACETYLORNITHINE DEACETYLASE"/>
    <property type="match status" value="1"/>
</dbReference>
<dbReference type="InterPro" id="IPR050072">
    <property type="entry name" value="Peptidase_M20A"/>
</dbReference>
<accession>A0A250B3X9</accession>
<dbReference type="GO" id="GO:0046872">
    <property type="term" value="F:metal ion binding"/>
    <property type="evidence" value="ECO:0007669"/>
    <property type="project" value="UniProtKB-KW"/>
</dbReference>
<dbReference type="Pfam" id="PF01546">
    <property type="entry name" value="Peptidase_M20"/>
    <property type="match status" value="1"/>
</dbReference>
<evidence type="ECO:0000313" key="8">
    <source>
        <dbReference type="Proteomes" id="UP000217182"/>
    </source>
</evidence>
<dbReference type="InterPro" id="IPR036264">
    <property type="entry name" value="Bact_exopeptidase_dim_dom"/>
</dbReference>
<name>A0A250B3X9_9GAMM</name>
<dbReference type="RefSeq" id="WP_095847530.1">
    <property type="nucleotide sequence ID" value="NZ_CP014136.1"/>
</dbReference>
<keyword evidence="4" id="KW-0862">Zinc</keyword>
<dbReference type="Gene3D" id="3.30.70.360">
    <property type="match status" value="1"/>
</dbReference>
<keyword evidence="5" id="KW-0170">Cobalt</keyword>
<keyword evidence="3" id="KW-0378">Hydrolase</keyword>
<sequence length="411" mass="43919">MNVDKQRLATLIDDDFAAQVDMLKALVQTPSDNPPGDCAPHAERTAQLLEEMGFTVERHQVPADVVQGAGMRSATNLIVREHFGAGPTIALNAHGDVVPPGQGWSVDPYGAEIHDGWLYGRGAAVSKSDITTFACALRALKQLAPPLAGCVELHVTYDEETGGQTGPGWILDNGKSKPDYVICAALPYHVVTAHNGCLHLEITVKGVSAHAAMPDSGTDAIEAGVQLLQALYAYRDSLAQRSSAIPGIGHPTMVVGLINGGINTNVVADTLTLRLDRRIIPEESPEEVEAEMRALIARVEETLPQITIQVRQILLARPFTPVAGSDRLAELVCREAEAVLGEPIPVVGLPLYTDARLYSSAGIPTIMYGAGPRTLLEANAHRADERVRLEDLRLATHVVANSLFSLLSEGV</sequence>
<proteinExistence type="predicted"/>
<evidence type="ECO:0000259" key="6">
    <source>
        <dbReference type="Pfam" id="PF07687"/>
    </source>
</evidence>
<dbReference type="AlphaFoldDB" id="A0A250B3X9"/>
<evidence type="ECO:0000256" key="3">
    <source>
        <dbReference type="ARBA" id="ARBA00022801"/>
    </source>
</evidence>
<evidence type="ECO:0000256" key="2">
    <source>
        <dbReference type="ARBA" id="ARBA00022723"/>
    </source>
</evidence>
<keyword evidence="8" id="KW-1185">Reference proteome</keyword>
<dbReference type="OrthoDB" id="3665926at2"/>
<dbReference type="Gene3D" id="3.40.630.10">
    <property type="entry name" value="Zn peptidases"/>
    <property type="match status" value="1"/>
</dbReference>
<reference evidence="7 8" key="1">
    <citation type="submission" date="2016-01" db="EMBL/GenBank/DDBJ databases">
        <authorList>
            <person name="Oliw E.H."/>
        </authorList>
    </citation>
    <scope>NUCLEOTIDE SEQUENCE [LARGE SCALE GENOMIC DNA]</scope>
    <source>
        <strain evidence="7 8">FRB97</strain>
    </source>
</reference>
<dbReference type="GO" id="GO:0016787">
    <property type="term" value="F:hydrolase activity"/>
    <property type="evidence" value="ECO:0007669"/>
    <property type="project" value="UniProtKB-KW"/>
</dbReference>
<evidence type="ECO:0000256" key="1">
    <source>
        <dbReference type="ARBA" id="ARBA00001947"/>
    </source>
</evidence>
<dbReference type="Proteomes" id="UP000217182">
    <property type="component" value="Chromosome"/>
</dbReference>
<dbReference type="SUPFAM" id="SSF53187">
    <property type="entry name" value="Zn-dependent exopeptidases"/>
    <property type="match status" value="1"/>
</dbReference>
<evidence type="ECO:0000256" key="5">
    <source>
        <dbReference type="ARBA" id="ARBA00023285"/>
    </source>
</evidence>
<dbReference type="EMBL" id="CP014136">
    <property type="protein sequence ID" value="ATA20943.1"/>
    <property type="molecule type" value="Genomic_DNA"/>
</dbReference>
<protein>
    <submittedName>
        <fullName evidence="7">Peptidase M20</fullName>
    </submittedName>
</protein>
<comment type="cofactor">
    <cofactor evidence="1">
        <name>Zn(2+)</name>
        <dbReference type="ChEBI" id="CHEBI:29105"/>
    </cofactor>
</comment>
<dbReference type="PROSITE" id="PS00758">
    <property type="entry name" value="ARGE_DAPE_CPG2_1"/>
    <property type="match status" value="1"/>
</dbReference>
<dbReference type="InterPro" id="IPR001261">
    <property type="entry name" value="ArgE/DapE_CS"/>
</dbReference>
<keyword evidence="2" id="KW-0479">Metal-binding</keyword>
<evidence type="ECO:0000256" key="4">
    <source>
        <dbReference type="ARBA" id="ARBA00022833"/>
    </source>
</evidence>